<evidence type="ECO:0000256" key="3">
    <source>
        <dbReference type="ARBA" id="ARBA00023239"/>
    </source>
</evidence>
<name>A0ABW4MT96_9BACI</name>
<dbReference type="Gene3D" id="3.90.226.10">
    <property type="entry name" value="2-enoyl-CoA Hydratase, Chain A, domain 1"/>
    <property type="match status" value="1"/>
</dbReference>
<keyword evidence="5" id="KW-1185">Reference proteome</keyword>
<comment type="caution">
    <text evidence="4">The sequence shown here is derived from an EMBL/GenBank/DDBJ whole genome shotgun (WGS) entry which is preliminary data.</text>
</comment>
<evidence type="ECO:0000256" key="2">
    <source>
        <dbReference type="ARBA" id="ARBA00023098"/>
    </source>
</evidence>
<dbReference type="Pfam" id="PF00378">
    <property type="entry name" value="ECH_1"/>
    <property type="match status" value="1"/>
</dbReference>
<evidence type="ECO:0000313" key="5">
    <source>
        <dbReference type="Proteomes" id="UP001597227"/>
    </source>
</evidence>
<proteinExistence type="inferred from homology"/>
<accession>A0ABW4MT96</accession>
<dbReference type="InterPro" id="IPR029045">
    <property type="entry name" value="ClpP/crotonase-like_dom_sf"/>
</dbReference>
<dbReference type="SUPFAM" id="SSF52096">
    <property type="entry name" value="ClpP/crotonase"/>
    <property type="match status" value="1"/>
</dbReference>
<organism evidence="4 5">
    <name type="scientific">Fredinandcohnia salidurans</name>
    <dbReference type="NCBI Taxonomy" id="2595041"/>
    <lineage>
        <taxon>Bacteria</taxon>
        <taxon>Bacillati</taxon>
        <taxon>Bacillota</taxon>
        <taxon>Bacilli</taxon>
        <taxon>Bacillales</taxon>
        <taxon>Bacillaceae</taxon>
        <taxon>Fredinandcohnia</taxon>
    </lineage>
</organism>
<keyword evidence="2" id="KW-0443">Lipid metabolism</keyword>
<sequence>MKAIQVYKNFKVNLTNDNKILIVTFDRPPVNALTQESYEELSAIVEYVNAHNEICAVVLKAEGKVFCAGADVKVLATYTPADDVVRRPKLRKVWEDLYHCSVPVICELNGAAVGMGAVLVGCSDVIISSEKAYFAIPEINIGLVGGAKGLSRILPYQKIRTMALTGMKCTAQDAYQLGAIEAIVDESELSSRVMEYAETIASKGYKVVRKWKEALLLTEQVGIKEGIMLEQTLNLDLAKVK</sequence>
<evidence type="ECO:0000313" key="4">
    <source>
        <dbReference type="EMBL" id="MFD1780190.1"/>
    </source>
</evidence>
<dbReference type="CDD" id="cd06558">
    <property type="entry name" value="crotonase-like"/>
    <property type="match status" value="1"/>
</dbReference>
<dbReference type="PANTHER" id="PTHR11941">
    <property type="entry name" value="ENOYL-COA HYDRATASE-RELATED"/>
    <property type="match status" value="1"/>
</dbReference>
<dbReference type="Proteomes" id="UP001597227">
    <property type="component" value="Unassembled WGS sequence"/>
</dbReference>
<evidence type="ECO:0000256" key="1">
    <source>
        <dbReference type="ARBA" id="ARBA00005254"/>
    </source>
</evidence>
<dbReference type="RefSeq" id="WP_388039767.1">
    <property type="nucleotide sequence ID" value="NZ_JBHUEK010000025.1"/>
</dbReference>
<keyword evidence="3" id="KW-0456">Lyase</keyword>
<dbReference type="PANTHER" id="PTHR11941:SF169">
    <property type="entry name" value="(7AS)-7A-METHYL-1,5-DIOXO-2,3,5,6,7,7A-HEXAHYDRO-1H-INDENE-CARBOXYL-COA HYDROLASE"/>
    <property type="match status" value="1"/>
</dbReference>
<protein>
    <submittedName>
        <fullName evidence="4">Enoyl-CoA hydratase-related protein</fullName>
    </submittedName>
</protein>
<comment type="similarity">
    <text evidence="1">Belongs to the enoyl-CoA hydratase/isomerase family.</text>
</comment>
<gene>
    <name evidence="4" type="ORF">ACFSFW_16115</name>
</gene>
<reference evidence="5" key="1">
    <citation type="journal article" date="2019" name="Int. J. Syst. Evol. Microbiol.">
        <title>The Global Catalogue of Microorganisms (GCM) 10K type strain sequencing project: providing services to taxonomists for standard genome sequencing and annotation.</title>
        <authorList>
            <consortium name="The Broad Institute Genomics Platform"/>
            <consortium name="The Broad Institute Genome Sequencing Center for Infectious Disease"/>
            <person name="Wu L."/>
            <person name="Ma J."/>
        </authorList>
    </citation>
    <scope>NUCLEOTIDE SEQUENCE [LARGE SCALE GENOMIC DNA]</scope>
    <source>
        <strain evidence="5">CCUG 15531</strain>
    </source>
</reference>
<dbReference type="InterPro" id="IPR001753">
    <property type="entry name" value="Enoyl-CoA_hydra/iso"/>
</dbReference>
<dbReference type="EMBL" id="JBHUEK010000025">
    <property type="protein sequence ID" value="MFD1780190.1"/>
    <property type="molecule type" value="Genomic_DNA"/>
</dbReference>